<dbReference type="Proteomes" id="UP001155240">
    <property type="component" value="Unassembled WGS sequence"/>
</dbReference>
<name>A0A9X2IQD9_9MICO</name>
<evidence type="ECO:0000313" key="1">
    <source>
        <dbReference type="EMBL" id="MCM6761065.1"/>
    </source>
</evidence>
<comment type="caution">
    <text evidence="1">The sequence shown here is derived from an EMBL/GenBank/DDBJ whole genome shotgun (WGS) entry which is preliminary data.</text>
</comment>
<dbReference type="EMBL" id="JAMRYM010000002">
    <property type="protein sequence ID" value="MCM6761065.1"/>
    <property type="molecule type" value="Genomic_DNA"/>
</dbReference>
<gene>
    <name evidence="1" type="ORF">NB037_01420</name>
</gene>
<dbReference type="AlphaFoldDB" id="A0A9X2IQD9"/>
<keyword evidence="2" id="KW-1185">Reference proteome</keyword>
<dbReference type="Pfam" id="PF11209">
    <property type="entry name" value="LmeA"/>
    <property type="match status" value="1"/>
</dbReference>
<reference evidence="1" key="1">
    <citation type="submission" date="2022-06" db="EMBL/GenBank/DDBJ databases">
        <title>Whole genome shotgun sequencing (WGS) of Rathayibacter sp. ZW T2_19, isolated from stored onions (Allium cepa).</title>
        <authorList>
            <person name="Stoll D.A."/>
            <person name="Huch M."/>
        </authorList>
    </citation>
    <scope>NUCLEOTIDE SEQUENCE</scope>
    <source>
        <strain evidence="1">ZW T2_19</strain>
    </source>
</reference>
<sequence length="259" mass="26116">MSASESPRRRRRGLIAVVVVAVVLVLLVVAAVVGDALARRVVADTAAASIRDALSLPADHPVEVDVAGWAVLPQLVSGTLDRLDVRSDDVAFGELNGDIDVTLEGVPASGTGALNSGTATVALDPASVTSLVSARSEVPIDSVTLDAPLVRVNTSVEVLGLSLAAGVGIELGAADGAIELTPSEVTVAGTTLTAADVEQRFGRGADGLLGPRSVCIADSVPQGLTLTGVQVAAESLNADFALAPTFLSDPEQQENGVCP</sequence>
<protein>
    <submittedName>
        <fullName evidence="1">DUF2993 domain-containing protein</fullName>
    </submittedName>
</protein>
<dbReference type="InterPro" id="IPR021373">
    <property type="entry name" value="DUF2993"/>
</dbReference>
<evidence type="ECO:0000313" key="2">
    <source>
        <dbReference type="Proteomes" id="UP001155240"/>
    </source>
</evidence>
<accession>A0A9X2IQD9</accession>
<dbReference type="RefSeq" id="WP_251942929.1">
    <property type="nucleotide sequence ID" value="NZ_JAMRYM010000002.1"/>
</dbReference>
<organism evidence="1 2">
    <name type="scientific">Rathayibacter rubneri</name>
    <dbReference type="NCBI Taxonomy" id="2950106"/>
    <lineage>
        <taxon>Bacteria</taxon>
        <taxon>Bacillati</taxon>
        <taxon>Actinomycetota</taxon>
        <taxon>Actinomycetes</taxon>
        <taxon>Micrococcales</taxon>
        <taxon>Microbacteriaceae</taxon>
        <taxon>Rathayibacter</taxon>
    </lineage>
</organism>
<proteinExistence type="predicted"/>